<dbReference type="AlphaFoldDB" id="A0A2M4D1N1"/>
<evidence type="ECO:0000313" key="2">
    <source>
        <dbReference type="EMBL" id="MBW71494.1"/>
    </source>
</evidence>
<keyword evidence="1" id="KW-1133">Transmembrane helix</keyword>
<organism evidence="2">
    <name type="scientific">Anopheles darlingi</name>
    <name type="common">Mosquito</name>
    <dbReference type="NCBI Taxonomy" id="43151"/>
    <lineage>
        <taxon>Eukaryota</taxon>
        <taxon>Metazoa</taxon>
        <taxon>Ecdysozoa</taxon>
        <taxon>Arthropoda</taxon>
        <taxon>Hexapoda</taxon>
        <taxon>Insecta</taxon>
        <taxon>Pterygota</taxon>
        <taxon>Neoptera</taxon>
        <taxon>Endopterygota</taxon>
        <taxon>Diptera</taxon>
        <taxon>Nematocera</taxon>
        <taxon>Culicoidea</taxon>
        <taxon>Culicidae</taxon>
        <taxon>Anophelinae</taxon>
        <taxon>Anopheles</taxon>
    </lineage>
</organism>
<dbReference type="EMBL" id="GGFL01007316">
    <property type="protein sequence ID" value="MBW71494.1"/>
    <property type="molecule type" value="Transcribed_RNA"/>
</dbReference>
<name>A0A2M4D1N1_ANODA</name>
<evidence type="ECO:0000256" key="1">
    <source>
        <dbReference type="SAM" id="Phobius"/>
    </source>
</evidence>
<proteinExistence type="predicted"/>
<keyword evidence="1" id="KW-0812">Transmembrane</keyword>
<accession>A0A2M4D1N1</accession>
<feature type="transmembrane region" description="Helical" evidence="1">
    <location>
        <begin position="47"/>
        <end position="75"/>
    </location>
</feature>
<protein>
    <submittedName>
        <fullName evidence="2">Uncharacterized protein</fullName>
    </submittedName>
</protein>
<keyword evidence="1" id="KW-0472">Membrane</keyword>
<reference evidence="2" key="1">
    <citation type="submission" date="2018-01" db="EMBL/GenBank/DDBJ databases">
        <title>An insight into the sialome of Amazonian anophelines.</title>
        <authorList>
            <person name="Ribeiro J.M."/>
            <person name="Scarpassa V."/>
            <person name="Calvo E."/>
        </authorList>
    </citation>
    <scope>NUCLEOTIDE SEQUENCE</scope>
</reference>
<sequence>MSSVSGSFAVSAAVGIVATEAEATTAPVAPAFESSSLSSDPPLDEDDFVTVVDVALLLLLLLFSFGSVTIGSVAAGGPSESGSFSLSLADDVAPRPPLVACAPPPLESVELRRLAPLALVPFGPETGVGVPVVAVRIVLVPLASVAASLFDSTSSSTDPGRLSVVMLSAGLSERFRF</sequence>